<evidence type="ECO:0000313" key="4">
    <source>
        <dbReference type="EMBL" id="RPA83436.1"/>
    </source>
</evidence>
<dbReference type="Proteomes" id="UP000275078">
    <property type="component" value="Unassembled WGS sequence"/>
</dbReference>
<evidence type="ECO:0008006" key="6">
    <source>
        <dbReference type="Google" id="ProtNLM"/>
    </source>
</evidence>
<organism evidence="4 5">
    <name type="scientific">Ascobolus immersus RN42</name>
    <dbReference type="NCBI Taxonomy" id="1160509"/>
    <lineage>
        <taxon>Eukaryota</taxon>
        <taxon>Fungi</taxon>
        <taxon>Dikarya</taxon>
        <taxon>Ascomycota</taxon>
        <taxon>Pezizomycotina</taxon>
        <taxon>Pezizomycetes</taxon>
        <taxon>Pezizales</taxon>
        <taxon>Ascobolaceae</taxon>
        <taxon>Ascobolus</taxon>
    </lineage>
</organism>
<name>A0A3N4ID30_ASCIM</name>
<evidence type="ECO:0000313" key="5">
    <source>
        <dbReference type="Proteomes" id="UP000275078"/>
    </source>
</evidence>
<keyword evidence="2" id="KW-1133">Transmembrane helix</keyword>
<keyword evidence="2" id="KW-0812">Transmembrane</keyword>
<keyword evidence="3" id="KW-0732">Signal</keyword>
<feature type="transmembrane region" description="Helical" evidence="2">
    <location>
        <begin position="95"/>
        <end position="116"/>
    </location>
</feature>
<evidence type="ECO:0000256" key="3">
    <source>
        <dbReference type="SAM" id="SignalP"/>
    </source>
</evidence>
<proteinExistence type="predicted"/>
<accession>A0A3N4ID30</accession>
<feature type="chain" id="PRO_5017979949" description="DUF1783-domain-containing protein" evidence="3">
    <location>
        <begin position="20"/>
        <end position="272"/>
    </location>
</feature>
<keyword evidence="2" id="KW-0472">Membrane</keyword>
<sequence length="272" mass="29490">MSLHRLSLLGLRLRPSTLSVPVGTLPTRNATLNLTQLRCLSVKPTKPTSKPATSTPSTPAKPTTTTTPTTPAPTSDEALLFPNPLLIYHTAGRPVLLGLVSATSVLLTTFSAILVAPTLYPVYGPIASVASIFLGSLPLTITTYFSSPYVHNIRLRVPPAWARATREGLWSYVRQGLNSPEALQDGKPGVKRGLELEITTGKILGRPNVWLVGSEDLEFGKWRGGCANLKYKGTKRKDMFYVDEGMVEKGVVLEKGIMKEILEAIKKKSGKK</sequence>
<dbReference type="EMBL" id="ML119664">
    <property type="protein sequence ID" value="RPA83436.1"/>
    <property type="molecule type" value="Genomic_DNA"/>
</dbReference>
<feature type="signal peptide" evidence="3">
    <location>
        <begin position="1"/>
        <end position="19"/>
    </location>
</feature>
<evidence type="ECO:0000256" key="2">
    <source>
        <dbReference type="SAM" id="Phobius"/>
    </source>
</evidence>
<feature type="region of interest" description="Disordered" evidence="1">
    <location>
        <begin position="43"/>
        <end position="75"/>
    </location>
</feature>
<feature type="transmembrane region" description="Helical" evidence="2">
    <location>
        <begin position="122"/>
        <end position="146"/>
    </location>
</feature>
<evidence type="ECO:0000256" key="1">
    <source>
        <dbReference type="SAM" id="MobiDB-lite"/>
    </source>
</evidence>
<keyword evidence="5" id="KW-1185">Reference proteome</keyword>
<reference evidence="4 5" key="1">
    <citation type="journal article" date="2018" name="Nat. Ecol. Evol.">
        <title>Pezizomycetes genomes reveal the molecular basis of ectomycorrhizal truffle lifestyle.</title>
        <authorList>
            <person name="Murat C."/>
            <person name="Payen T."/>
            <person name="Noel B."/>
            <person name="Kuo A."/>
            <person name="Morin E."/>
            <person name="Chen J."/>
            <person name="Kohler A."/>
            <person name="Krizsan K."/>
            <person name="Balestrini R."/>
            <person name="Da Silva C."/>
            <person name="Montanini B."/>
            <person name="Hainaut M."/>
            <person name="Levati E."/>
            <person name="Barry K.W."/>
            <person name="Belfiori B."/>
            <person name="Cichocki N."/>
            <person name="Clum A."/>
            <person name="Dockter R.B."/>
            <person name="Fauchery L."/>
            <person name="Guy J."/>
            <person name="Iotti M."/>
            <person name="Le Tacon F."/>
            <person name="Lindquist E.A."/>
            <person name="Lipzen A."/>
            <person name="Malagnac F."/>
            <person name="Mello A."/>
            <person name="Molinier V."/>
            <person name="Miyauchi S."/>
            <person name="Poulain J."/>
            <person name="Riccioni C."/>
            <person name="Rubini A."/>
            <person name="Sitrit Y."/>
            <person name="Splivallo R."/>
            <person name="Traeger S."/>
            <person name="Wang M."/>
            <person name="Zifcakova L."/>
            <person name="Wipf D."/>
            <person name="Zambonelli A."/>
            <person name="Paolocci F."/>
            <person name="Nowrousian M."/>
            <person name="Ottonello S."/>
            <person name="Baldrian P."/>
            <person name="Spatafora J.W."/>
            <person name="Henrissat B."/>
            <person name="Nagy L.G."/>
            <person name="Aury J.M."/>
            <person name="Wincker P."/>
            <person name="Grigoriev I.V."/>
            <person name="Bonfante P."/>
            <person name="Martin F.M."/>
        </authorList>
    </citation>
    <scope>NUCLEOTIDE SEQUENCE [LARGE SCALE GENOMIC DNA]</scope>
    <source>
        <strain evidence="4 5">RN42</strain>
    </source>
</reference>
<dbReference type="OrthoDB" id="2386090at2759"/>
<dbReference type="AlphaFoldDB" id="A0A3N4ID30"/>
<protein>
    <recommendedName>
        <fullName evidence="6">DUF1783-domain-containing protein</fullName>
    </recommendedName>
</protein>
<gene>
    <name evidence="4" type="ORF">BJ508DRAFT_413403</name>
</gene>